<keyword evidence="3" id="KW-1185">Reference proteome</keyword>
<organism evidence="3 4">
    <name type="scientific">Octopus sinensis</name>
    <name type="common">East Asian common octopus</name>
    <dbReference type="NCBI Taxonomy" id="2607531"/>
    <lineage>
        <taxon>Eukaryota</taxon>
        <taxon>Metazoa</taxon>
        <taxon>Spiralia</taxon>
        <taxon>Lophotrochozoa</taxon>
        <taxon>Mollusca</taxon>
        <taxon>Cephalopoda</taxon>
        <taxon>Coleoidea</taxon>
        <taxon>Octopodiformes</taxon>
        <taxon>Octopoda</taxon>
        <taxon>Incirrata</taxon>
        <taxon>Octopodidae</taxon>
        <taxon>Octopus</taxon>
    </lineage>
</organism>
<reference evidence="4" key="1">
    <citation type="submission" date="2025-08" db="UniProtKB">
        <authorList>
            <consortium name="RefSeq"/>
        </authorList>
    </citation>
    <scope>IDENTIFICATION</scope>
</reference>
<evidence type="ECO:0000313" key="4">
    <source>
        <dbReference type="RefSeq" id="XP_029656208.1"/>
    </source>
</evidence>
<dbReference type="InterPro" id="IPR011992">
    <property type="entry name" value="EF-hand-dom_pair"/>
</dbReference>
<accession>A0A6P7TWU2</accession>
<dbReference type="Proteomes" id="UP000515154">
    <property type="component" value="Unplaced"/>
</dbReference>
<dbReference type="PROSITE" id="PS00018">
    <property type="entry name" value="EF_HAND_1"/>
    <property type="match status" value="1"/>
</dbReference>
<dbReference type="Pfam" id="PF00036">
    <property type="entry name" value="EF-hand_1"/>
    <property type="match status" value="1"/>
</dbReference>
<dbReference type="GO" id="GO:0005509">
    <property type="term" value="F:calcium ion binding"/>
    <property type="evidence" value="ECO:0007669"/>
    <property type="project" value="InterPro"/>
</dbReference>
<dbReference type="SUPFAM" id="SSF47473">
    <property type="entry name" value="EF-hand"/>
    <property type="match status" value="1"/>
</dbReference>
<keyword evidence="1" id="KW-0106">Calcium</keyword>
<protein>
    <submittedName>
        <fullName evidence="4">Alpha-actinin-4-like</fullName>
    </submittedName>
</protein>
<dbReference type="RefSeq" id="XP_029656208.1">
    <property type="nucleotide sequence ID" value="XM_029800348.1"/>
</dbReference>
<evidence type="ECO:0000313" key="3">
    <source>
        <dbReference type="Proteomes" id="UP000515154"/>
    </source>
</evidence>
<dbReference type="PROSITE" id="PS50222">
    <property type="entry name" value="EF_HAND_2"/>
    <property type="match status" value="1"/>
</dbReference>
<dbReference type="SMART" id="SM00054">
    <property type="entry name" value="EFh"/>
    <property type="match status" value="1"/>
</dbReference>
<proteinExistence type="predicted"/>
<dbReference type="KEGG" id="osn:115230131"/>
<dbReference type="InterPro" id="IPR018247">
    <property type="entry name" value="EF_Hand_1_Ca_BS"/>
</dbReference>
<sequence length="147" mass="17248">MAGEVKKVEQIGSSDLQPELDYLIQCEQKVAEFEPQLSIPERHYQKIVDVNVFDTRNLGYSIQKLKMDYEKLRSYISAQYREIEKERLARVASTGVSQEEIEYFQASFAHFDANNDHKLNFEEFRSCLISVGYDPATVENVYWYCRV</sequence>
<dbReference type="Gene3D" id="1.10.238.10">
    <property type="entry name" value="EF-hand"/>
    <property type="match status" value="1"/>
</dbReference>
<feature type="domain" description="EF-hand" evidence="2">
    <location>
        <begin position="99"/>
        <end position="134"/>
    </location>
</feature>
<dbReference type="InterPro" id="IPR002048">
    <property type="entry name" value="EF_hand_dom"/>
</dbReference>
<evidence type="ECO:0000256" key="1">
    <source>
        <dbReference type="ARBA" id="ARBA00022837"/>
    </source>
</evidence>
<dbReference type="AlphaFoldDB" id="A0A6P7TWU2"/>
<evidence type="ECO:0000259" key="2">
    <source>
        <dbReference type="PROSITE" id="PS50222"/>
    </source>
</evidence>
<name>A0A6P7TWU2_9MOLL</name>
<gene>
    <name evidence="4" type="primary">LOC115230131</name>
</gene>